<dbReference type="InParanoid" id="A0A0V1AQV0"/>
<name>A0A0V1AQV0_TRISP</name>
<evidence type="ECO:0000313" key="2">
    <source>
        <dbReference type="EMBL" id="KRY27070.1"/>
    </source>
</evidence>
<accession>A0A0V1AQV0</accession>
<gene>
    <name evidence="2" type="ORF">T01_13945</name>
    <name evidence="1" type="ORF">T01_15525</name>
</gene>
<sequence length="366" mass="41492">MTKTRFPTPSSVRILQEQAGIEEIYSFSTGASIKLNSASSERAYRLMSVQKFTFSFDSQNKFEKCALCHEAPLVAALKRFGVVSWRWLLFLLDQFMKIVVVAEFPARRSVSASTLPLIKTSGQSSTAMISSRMAASEKNSASSPTMANSNIIDFQLLHSKSKHFDNDAITHFSHFEKNVDNVTTLEMDIREKEKFLTLSCLFNLISRSLLIDFFQYLFNAFEKRIYSNVLLNSDAESDKLSPFFLKKIFIQQTKRSSSEKIAHLPFSHKGFPPPPPLPPLIMALQVRFVEGSQVEVPFQSNDSGTIDHGDDVDDDYDHEYNNHRESFSLYEEDGSTSAMKMSHFIRRISLYNPIVSGGDDVDPNKQ</sequence>
<protein>
    <submittedName>
        <fullName evidence="2">Uncharacterized protein</fullName>
    </submittedName>
</protein>
<dbReference type="EMBL" id="JYDH01000288">
    <property type="protein sequence ID" value="KRY27069.1"/>
    <property type="molecule type" value="Genomic_DNA"/>
</dbReference>
<dbReference type="EMBL" id="JYDH01000288">
    <property type="protein sequence ID" value="KRY27070.1"/>
    <property type="molecule type" value="Genomic_DNA"/>
</dbReference>
<dbReference type="Proteomes" id="UP000054776">
    <property type="component" value="Unassembled WGS sequence"/>
</dbReference>
<reference evidence="2 3" key="1">
    <citation type="submission" date="2015-01" db="EMBL/GenBank/DDBJ databases">
        <title>Evolution of Trichinella species and genotypes.</title>
        <authorList>
            <person name="Korhonen P.K."/>
            <person name="Edoardo P."/>
            <person name="Giuseppe L.R."/>
            <person name="Gasser R.B."/>
        </authorList>
    </citation>
    <scope>NUCLEOTIDE SEQUENCE [LARGE SCALE GENOMIC DNA]</scope>
    <source>
        <strain evidence="2">ISS3</strain>
    </source>
</reference>
<evidence type="ECO:0000313" key="3">
    <source>
        <dbReference type="Proteomes" id="UP000054776"/>
    </source>
</evidence>
<feature type="non-terminal residue" evidence="2">
    <location>
        <position position="366"/>
    </location>
</feature>
<organism evidence="2 3">
    <name type="scientific">Trichinella spiralis</name>
    <name type="common">Trichina worm</name>
    <dbReference type="NCBI Taxonomy" id="6334"/>
    <lineage>
        <taxon>Eukaryota</taxon>
        <taxon>Metazoa</taxon>
        <taxon>Ecdysozoa</taxon>
        <taxon>Nematoda</taxon>
        <taxon>Enoplea</taxon>
        <taxon>Dorylaimia</taxon>
        <taxon>Trichinellida</taxon>
        <taxon>Trichinellidae</taxon>
        <taxon>Trichinella</taxon>
    </lineage>
</organism>
<proteinExistence type="predicted"/>
<evidence type="ECO:0000313" key="1">
    <source>
        <dbReference type="EMBL" id="KRY27069.1"/>
    </source>
</evidence>
<dbReference type="AlphaFoldDB" id="A0A0V1AQV0"/>
<comment type="caution">
    <text evidence="2">The sequence shown here is derived from an EMBL/GenBank/DDBJ whole genome shotgun (WGS) entry which is preliminary data.</text>
</comment>
<keyword evidence="3" id="KW-1185">Reference proteome</keyword>